<dbReference type="SUPFAM" id="SSF51395">
    <property type="entry name" value="FMN-linked oxidoreductases"/>
    <property type="match status" value="1"/>
</dbReference>
<name>A0A559L9N7_FUSOC</name>
<dbReference type="PANTHER" id="PTHR43656:SF5">
    <property type="entry name" value="NADH:FLAVIN OXIDOREDUCTASE_NADH OXIDASE N-TERMINAL DOMAIN-CONTAINING PROTEIN"/>
    <property type="match status" value="1"/>
</dbReference>
<feature type="domain" description="NADH:flavin oxidoreductase/NADH oxidase N-terminal" evidence="5">
    <location>
        <begin position="23"/>
        <end position="227"/>
    </location>
</feature>
<dbReference type="GO" id="GO:0016491">
    <property type="term" value="F:oxidoreductase activity"/>
    <property type="evidence" value="ECO:0007669"/>
    <property type="project" value="UniProtKB-KW"/>
</dbReference>
<comment type="similarity">
    <text evidence="1">Belongs to the NADH:flavin oxidoreductase/NADH oxidase family.</text>
</comment>
<dbReference type="GO" id="GO:0010181">
    <property type="term" value="F:FMN binding"/>
    <property type="evidence" value="ECO:0007669"/>
    <property type="project" value="InterPro"/>
</dbReference>
<evidence type="ECO:0000256" key="1">
    <source>
        <dbReference type="ARBA" id="ARBA00005979"/>
    </source>
</evidence>
<reference evidence="6 7" key="1">
    <citation type="journal article" date="2019" name="Microbiol. Resour. Announc.">
        <title>High-quality draft genome sequence of Fusarium oxysporum f. sp. cubense strain 160527, a causal agent of Panama disease.</title>
        <authorList>
            <person name="Asai S."/>
            <person name="Ayukawa Y."/>
            <person name="Gan P."/>
            <person name="Masuda S."/>
            <person name="Komatsu K."/>
            <person name="Shirasu K."/>
            <person name="Arie T."/>
        </authorList>
    </citation>
    <scope>NUCLEOTIDE SEQUENCE [LARGE SCALE GENOMIC DNA]</scope>
    <source>
        <strain evidence="6 7">160527</strain>
    </source>
</reference>
<dbReference type="InterPro" id="IPR051799">
    <property type="entry name" value="NADH_flavin_oxidoreductase"/>
</dbReference>
<dbReference type="EMBL" id="SRMI01000005">
    <property type="protein sequence ID" value="TVY70063.1"/>
    <property type="molecule type" value="Genomic_DNA"/>
</dbReference>
<comment type="caution">
    <text evidence="6">The sequence shown here is derived from an EMBL/GenBank/DDBJ whole genome shotgun (WGS) entry which is preliminary data.</text>
</comment>
<dbReference type="AlphaFoldDB" id="A0A559L9N7"/>
<dbReference type="PANTHER" id="PTHR43656">
    <property type="entry name" value="BINDING OXIDOREDUCTASE, PUTATIVE (AFU_ORTHOLOGUE AFUA_2G08260)-RELATED"/>
    <property type="match status" value="1"/>
</dbReference>
<keyword evidence="2" id="KW-0285">Flavoprotein</keyword>
<dbReference type="Pfam" id="PF00724">
    <property type="entry name" value="Oxidored_FMN"/>
    <property type="match status" value="1"/>
</dbReference>
<dbReference type="Gene3D" id="3.20.20.70">
    <property type="entry name" value="Aldolase class I"/>
    <property type="match status" value="1"/>
</dbReference>
<evidence type="ECO:0000259" key="5">
    <source>
        <dbReference type="Pfam" id="PF00724"/>
    </source>
</evidence>
<evidence type="ECO:0000313" key="6">
    <source>
        <dbReference type="EMBL" id="TVY70063.1"/>
    </source>
</evidence>
<dbReference type="InterPro" id="IPR013785">
    <property type="entry name" value="Aldolase_TIM"/>
</dbReference>
<evidence type="ECO:0000256" key="3">
    <source>
        <dbReference type="ARBA" id="ARBA00022643"/>
    </source>
</evidence>
<proteinExistence type="inferred from homology"/>
<dbReference type="InterPro" id="IPR001155">
    <property type="entry name" value="OxRdtase_FMN_N"/>
</dbReference>
<organism evidence="6 7">
    <name type="scientific">Fusarium oxysporum f. sp. cubense</name>
    <dbReference type="NCBI Taxonomy" id="61366"/>
    <lineage>
        <taxon>Eukaryota</taxon>
        <taxon>Fungi</taxon>
        <taxon>Dikarya</taxon>
        <taxon>Ascomycota</taxon>
        <taxon>Pezizomycotina</taxon>
        <taxon>Sordariomycetes</taxon>
        <taxon>Hypocreomycetidae</taxon>
        <taxon>Hypocreales</taxon>
        <taxon>Nectriaceae</taxon>
        <taxon>Fusarium</taxon>
        <taxon>Fusarium oxysporum species complex</taxon>
    </lineage>
</organism>
<evidence type="ECO:0000313" key="7">
    <source>
        <dbReference type="Proteomes" id="UP000320707"/>
    </source>
</evidence>
<keyword evidence="3" id="KW-0288">FMN</keyword>
<evidence type="ECO:0000256" key="2">
    <source>
        <dbReference type="ARBA" id="ARBA00022630"/>
    </source>
</evidence>
<protein>
    <submittedName>
        <fullName evidence="6">NADH-dependent flavin oxidoreductase nadA</fullName>
    </submittedName>
</protein>
<gene>
    <name evidence="6" type="primary">nadA-6</name>
    <name evidence="6" type="ORF">Focb16_v000030</name>
</gene>
<keyword evidence="4" id="KW-0560">Oxidoreductase</keyword>
<accession>A0A559L9N7</accession>
<sequence length="317" mass="35288">MKLPNQDDRRSTKEIWGIKFAKPHAASHSEIKTIIESFAHAAEYLYRAGFDGVQLHAAHGYLLSQFLSGRTNHRTDEYGGSIANRARIIVEIVDAIRARVPTSTDFVLGIKINSVEFNDKGFSLDECGELCVLLEHECKFDFVELSGGTYEDMAFEHKRESTKQREAFFLEFAEAIVPKLEKTKVFVTGGFLTVQAMVKAMEVVDGIGLARTLCAEPNLARDILAGRVTTGAIMQKIDRQDYGLTETIAGTQIRQLGRNQAPMDLTDDNVVKAFLESVVKWEKALEEDGDKSEVYGYVDLEGIELPPICSGDDTSRL</sequence>
<evidence type="ECO:0000256" key="4">
    <source>
        <dbReference type="ARBA" id="ARBA00023002"/>
    </source>
</evidence>
<dbReference type="Proteomes" id="UP000320707">
    <property type="component" value="Unassembled WGS sequence"/>
</dbReference>